<dbReference type="KEGG" id="amr:AM1_4477"/>
<evidence type="ECO:0000313" key="1">
    <source>
        <dbReference type="EMBL" id="ABW29454.1"/>
    </source>
</evidence>
<sequence>MRLAGAEEIPHTCHLYRDANAKLPVWEAALGFEFGRLTYRQWQRLVTTYGTWHNRRNLAHYDRDRNYTLMDFMPPIMQAWNRHRFHEQEVTASPMSAGPSQRRSTTTKLAANCWGTLYEILRLAKQDNPPAPTLFVTDSHPMLHTLWQRSMKIQANPQTGDIVLVYHQHGNHTYLDHVALAVDQQLYFEKAGAGDDVPYRLIDHQTLEQIWNPDIYTFEYRRPYSQQQWQPPEQVFGQEGNPYMVYGHSSTQPRASKDSSPNLPAPMTYFAMKQLPAFVNVKGRFRLSPEAYDPKVWRDRP</sequence>
<protein>
    <submittedName>
        <fullName evidence="1">Uncharacterized protein</fullName>
    </submittedName>
</protein>
<dbReference type="Proteomes" id="UP000000268">
    <property type="component" value="Chromosome"/>
</dbReference>
<name>B0CG07_ACAM1</name>
<accession>B0CG07</accession>
<reference evidence="1 2" key="1">
    <citation type="journal article" date="2008" name="Proc. Natl. Acad. Sci. U.S.A.">
        <title>Niche adaptation and genome expansion in the chlorophyll d-producing cyanobacterium Acaryochloris marina.</title>
        <authorList>
            <person name="Swingley W.D."/>
            <person name="Chen M."/>
            <person name="Cheung P.C."/>
            <person name="Conrad A.L."/>
            <person name="Dejesa L.C."/>
            <person name="Hao J."/>
            <person name="Honchak B.M."/>
            <person name="Karbach L.E."/>
            <person name="Kurdoglu A."/>
            <person name="Lahiri S."/>
            <person name="Mastrian S.D."/>
            <person name="Miyashita H."/>
            <person name="Page L."/>
            <person name="Ramakrishna P."/>
            <person name="Satoh S."/>
            <person name="Sattley W.M."/>
            <person name="Shimada Y."/>
            <person name="Taylor H.L."/>
            <person name="Tomo T."/>
            <person name="Tsuchiya T."/>
            <person name="Wang Z.T."/>
            <person name="Raymond J."/>
            <person name="Mimuro M."/>
            <person name="Blankenship R.E."/>
            <person name="Touchman J.W."/>
        </authorList>
    </citation>
    <scope>NUCLEOTIDE SEQUENCE [LARGE SCALE GENOMIC DNA]</scope>
    <source>
        <strain evidence="2">MBIC 11017</strain>
    </source>
</reference>
<organism evidence="1 2">
    <name type="scientific">Acaryochloris marina (strain MBIC 11017)</name>
    <dbReference type="NCBI Taxonomy" id="329726"/>
    <lineage>
        <taxon>Bacteria</taxon>
        <taxon>Bacillati</taxon>
        <taxon>Cyanobacteriota</taxon>
        <taxon>Cyanophyceae</taxon>
        <taxon>Acaryochloridales</taxon>
        <taxon>Acaryochloridaceae</taxon>
        <taxon>Acaryochloris</taxon>
    </lineage>
</organism>
<proteinExistence type="predicted"/>
<dbReference type="EMBL" id="CP000828">
    <property type="protein sequence ID" value="ABW29454.1"/>
    <property type="molecule type" value="Genomic_DNA"/>
</dbReference>
<keyword evidence="2" id="KW-1185">Reference proteome</keyword>
<evidence type="ECO:0000313" key="2">
    <source>
        <dbReference type="Proteomes" id="UP000000268"/>
    </source>
</evidence>
<dbReference type="AlphaFoldDB" id="B0CG07"/>
<dbReference type="HOGENOM" id="CLU_923247_0_0_3"/>
<gene>
    <name evidence="1" type="ordered locus">AM1_4477</name>
</gene>
<dbReference type="eggNOG" id="ENOG5033YZ2">
    <property type="taxonomic scope" value="Bacteria"/>
</dbReference>